<evidence type="ECO:0000256" key="3">
    <source>
        <dbReference type="SAM" id="MobiDB-lite"/>
    </source>
</evidence>
<dbReference type="PANTHER" id="PTHR30055:SF223">
    <property type="entry name" value="HTH-TYPE TRANSCRIPTIONAL REGULATOR UIDR"/>
    <property type="match status" value="1"/>
</dbReference>
<dbReference type="Proteomes" id="UP001299970">
    <property type="component" value="Unassembled WGS sequence"/>
</dbReference>
<proteinExistence type="predicted"/>
<sequence>MTTRSVGRGRSAGRQWGSTEQTRTQLLDAARVVFAQRGFAEASVSDVVERAGSSVGSLYHHFGGKSELFTALWERYRDEQHAVAATAVAAAKDSGVTDPFELFEAGARAYLNATWPNRDIVKLIHDGDTPPGFQRLLRQSGKEWVKSNFRLLRADNQPVNRVLVALLTSFTGEARREIASARSAKEARQMVEAMMDVLTRMRTVIEPDLLAETTPV</sequence>
<keyword evidence="6" id="KW-1185">Reference proteome</keyword>
<evidence type="ECO:0000313" key="6">
    <source>
        <dbReference type="Proteomes" id="UP001299970"/>
    </source>
</evidence>
<keyword evidence="1 2" id="KW-0238">DNA-binding</keyword>
<keyword evidence="5" id="KW-0614">Plasmid</keyword>
<evidence type="ECO:0000259" key="4">
    <source>
        <dbReference type="PROSITE" id="PS50977"/>
    </source>
</evidence>
<feature type="DNA-binding region" description="H-T-H motif" evidence="2">
    <location>
        <begin position="43"/>
        <end position="62"/>
    </location>
</feature>
<feature type="domain" description="HTH tetR-type" evidence="4">
    <location>
        <begin position="20"/>
        <end position="80"/>
    </location>
</feature>
<evidence type="ECO:0000256" key="2">
    <source>
        <dbReference type="PROSITE-ProRule" id="PRU00335"/>
    </source>
</evidence>
<organism evidence="5 6">
    <name type="scientific">Pseudonocardia alaniniphila</name>
    <dbReference type="NCBI Taxonomy" id="75291"/>
    <lineage>
        <taxon>Bacteria</taxon>
        <taxon>Bacillati</taxon>
        <taxon>Actinomycetota</taxon>
        <taxon>Actinomycetes</taxon>
        <taxon>Pseudonocardiales</taxon>
        <taxon>Pseudonocardiaceae</taxon>
        <taxon>Pseudonocardia</taxon>
    </lineage>
</organism>
<dbReference type="InterPro" id="IPR050109">
    <property type="entry name" value="HTH-type_TetR-like_transc_reg"/>
</dbReference>
<dbReference type="PROSITE" id="PS01081">
    <property type="entry name" value="HTH_TETR_1"/>
    <property type="match status" value="1"/>
</dbReference>
<comment type="caution">
    <text evidence="5">The sequence shown here is derived from an EMBL/GenBank/DDBJ whole genome shotgun (WGS) entry which is preliminary data.</text>
</comment>
<dbReference type="Gene3D" id="1.10.357.10">
    <property type="entry name" value="Tetracycline Repressor, domain 2"/>
    <property type="match status" value="1"/>
</dbReference>
<dbReference type="Pfam" id="PF00440">
    <property type="entry name" value="TetR_N"/>
    <property type="match status" value="1"/>
</dbReference>
<feature type="region of interest" description="Disordered" evidence="3">
    <location>
        <begin position="1"/>
        <end position="20"/>
    </location>
</feature>
<dbReference type="InterPro" id="IPR023772">
    <property type="entry name" value="DNA-bd_HTH_TetR-type_CS"/>
</dbReference>
<dbReference type="SUPFAM" id="SSF46689">
    <property type="entry name" value="Homeodomain-like"/>
    <property type="match status" value="1"/>
</dbReference>
<geneLocation type="plasmid" evidence="5">
    <name>unnamed</name>
</geneLocation>
<dbReference type="PROSITE" id="PS50977">
    <property type="entry name" value="HTH_TETR_2"/>
    <property type="match status" value="1"/>
</dbReference>
<dbReference type="PANTHER" id="PTHR30055">
    <property type="entry name" value="HTH-TYPE TRANSCRIPTIONAL REGULATOR RUTR"/>
    <property type="match status" value="1"/>
</dbReference>
<gene>
    <name evidence="5" type="ORF">MMF94_02330</name>
</gene>
<dbReference type="PRINTS" id="PR00455">
    <property type="entry name" value="HTHTETR"/>
</dbReference>
<dbReference type="RefSeq" id="WP_241034363.1">
    <property type="nucleotide sequence ID" value="NZ_BAAAJF010000034.1"/>
</dbReference>
<evidence type="ECO:0000313" key="5">
    <source>
        <dbReference type="EMBL" id="MCH6164507.1"/>
    </source>
</evidence>
<reference evidence="5 6" key="1">
    <citation type="submission" date="2022-03" db="EMBL/GenBank/DDBJ databases">
        <title>Pseudonocardia alaer sp. nov., a novel actinomycete isolated from reed forest soil.</title>
        <authorList>
            <person name="Wang L."/>
        </authorList>
    </citation>
    <scope>NUCLEOTIDE SEQUENCE [LARGE SCALE GENOMIC DNA]</scope>
    <source>
        <strain evidence="5 6">Y-16303</strain>
        <plasmid evidence="5">unnamed</plasmid>
    </source>
</reference>
<name>A0ABS9T7K8_9PSEU</name>
<dbReference type="EMBL" id="JAKXMK010000002">
    <property type="protein sequence ID" value="MCH6164507.1"/>
    <property type="molecule type" value="Genomic_DNA"/>
</dbReference>
<dbReference type="InterPro" id="IPR009057">
    <property type="entry name" value="Homeodomain-like_sf"/>
</dbReference>
<dbReference type="InterPro" id="IPR001647">
    <property type="entry name" value="HTH_TetR"/>
</dbReference>
<accession>A0ABS9T7K8</accession>
<evidence type="ECO:0000256" key="1">
    <source>
        <dbReference type="ARBA" id="ARBA00023125"/>
    </source>
</evidence>
<protein>
    <submittedName>
        <fullName evidence="5">TetR/AcrR family transcriptional regulator</fullName>
    </submittedName>
</protein>